<gene>
    <name evidence="1" type="ORF">J2Z42_002122</name>
</gene>
<dbReference type="Pfam" id="PF16162">
    <property type="entry name" value="KwaB"/>
    <property type="match status" value="1"/>
</dbReference>
<dbReference type="EMBL" id="JAGGLM010000014">
    <property type="protein sequence ID" value="MBP2033419.1"/>
    <property type="molecule type" value="Genomic_DNA"/>
</dbReference>
<sequence>MSYTLIEEGIAKAKEIPTWSSVLVEYNHSKHPNEYICYDMNFSSVDLLSTTITGMCDAFLSIVKKYDKKVMDYTGENPKNVVDKLSTNNTVISTCWNFLIEHINNSDDTTNFKHIKANAYVFIGSYTLSDGTSENIYLITRKNPLLTYKKGRTPIFTSQNNTIAKADEPLVQFSKSFDAIVYKNTIYMINNNCESIFNMEYTHKIVCKKHLSELEAANIIANFENYDSFASSGQNPKKFITYDASIVEKLAQTKWKNKLAKDLKIPLDSTTKKFDLHEEANARKFTLAICGKTKLNMFDDGICEVPSSTPLII</sequence>
<name>A0ABS4KTN4_9CLOT</name>
<proteinExistence type="predicted"/>
<accession>A0ABS4KTN4</accession>
<dbReference type="Proteomes" id="UP001519307">
    <property type="component" value="Unassembled WGS sequence"/>
</dbReference>
<organism evidence="1 2">
    <name type="scientific">Clostridium algifaecis</name>
    <dbReference type="NCBI Taxonomy" id="1472040"/>
    <lineage>
        <taxon>Bacteria</taxon>
        <taxon>Bacillati</taxon>
        <taxon>Bacillota</taxon>
        <taxon>Clostridia</taxon>
        <taxon>Eubacteriales</taxon>
        <taxon>Clostridiaceae</taxon>
        <taxon>Clostridium</taxon>
    </lineage>
</organism>
<dbReference type="RefSeq" id="WP_209702555.1">
    <property type="nucleotide sequence ID" value="NZ_JAGGLM010000014.1"/>
</dbReference>
<dbReference type="InterPro" id="IPR032359">
    <property type="entry name" value="KwaB-like"/>
</dbReference>
<comment type="caution">
    <text evidence="1">The sequence shown here is derived from an EMBL/GenBank/DDBJ whole genome shotgun (WGS) entry which is preliminary data.</text>
</comment>
<reference evidence="1 2" key="1">
    <citation type="submission" date="2021-03" db="EMBL/GenBank/DDBJ databases">
        <title>Genomic Encyclopedia of Type Strains, Phase IV (KMG-IV): sequencing the most valuable type-strain genomes for metagenomic binning, comparative biology and taxonomic classification.</title>
        <authorList>
            <person name="Goeker M."/>
        </authorList>
    </citation>
    <scope>NUCLEOTIDE SEQUENCE [LARGE SCALE GENOMIC DNA]</scope>
    <source>
        <strain evidence="1 2">DSM 28783</strain>
    </source>
</reference>
<evidence type="ECO:0000313" key="1">
    <source>
        <dbReference type="EMBL" id="MBP2033419.1"/>
    </source>
</evidence>
<keyword evidence="2" id="KW-1185">Reference proteome</keyword>
<evidence type="ECO:0000313" key="2">
    <source>
        <dbReference type="Proteomes" id="UP001519307"/>
    </source>
</evidence>
<protein>
    <submittedName>
        <fullName evidence="1">Archaellin</fullName>
    </submittedName>
</protein>